<dbReference type="NCBIfam" id="TIGR00962">
    <property type="entry name" value="atpA"/>
    <property type="match status" value="1"/>
</dbReference>
<feature type="domain" description="ATPase F1/V1/A1 complex alpha/beta subunit nucleotide-binding" evidence="13">
    <location>
        <begin position="129"/>
        <end position="352"/>
    </location>
</feature>
<name>A0ABQ7JFP6_9APIC</name>
<dbReference type="Gene3D" id="3.40.50.300">
    <property type="entry name" value="P-loop containing nucleotide triphosphate hydrolases"/>
    <property type="match status" value="1"/>
</dbReference>
<dbReference type="CDD" id="cd01132">
    <property type="entry name" value="F1-ATPase_alpha_CD"/>
    <property type="match status" value="1"/>
</dbReference>
<keyword evidence="3 11" id="KW-0813">Transport</keyword>
<dbReference type="PANTHER" id="PTHR48082">
    <property type="entry name" value="ATP SYNTHASE SUBUNIT ALPHA, MITOCHONDRIAL"/>
    <property type="match status" value="1"/>
</dbReference>
<comment type="caution">
    <text evidence="16">The sequence shown here is derived from an EMBL/GenBank/DDBJ whole genome shotgun (WGS) entry which is preliminary data.</text>
</comment>
<evidence type="ECO:0000256" key="1">
    <source>
        <dbReference type="ARBA" id="ARBA00004370"/>
    </source>
</evidence>
<comment type="subcellular location">
    <subcellularLocation>
        <location evidence="1">Membrane</location>
    </subcellularLocation>
</comment>
<dbReference type="PIRSF" id="PIRSF039088">
    <property type="entry name" value="F_ATPase_subunit_alpha"/>
    <property type="match status" value="1"/>
</dbReference>
<dbReference type="NCBIfam" id="NF009884">
    <property type="entry name" value="PRK13343.1"/>
    <property type="match status" value="1"/>
</dbReference>
<keyword evidence="4 12" id="KW-0547">Nucleotide-binding</keyword>
<dbReference type="CDD" id="cd18113">
    <property type="entry name" value="ATP-synt_F1_alpha_C"/>
    <property type="match status" value="1"/>
</dbReference>
<dbReference type="InterPro" id="IPR036121">
    <property type="entry name" value="ATPase_F1/V1/A1_a/bsu_N_sf"/>
</dbReference>
<dbReference type="PANTHER" id="PTHR48082:SF2">
    <property type="entry name" value="ATP SYNTHASE SUBUNIT ALPHA, MITOCHONDRIAL"/>
    <property type="match status" value="1"/>
</dbReference>
<sequence length="493" mass="54012">MTQQVDEMGRVLSVGDGIARIYGLQNVQAGEMVEFSSGLKGMALNLETDNVGVVIFGDDRSVLEGDSVKRTERIVDVPVGPALLGRVVDALGNPIDGKGPILSQERRRVEMKAPGIIPRKSVHEPMSTGLKSVDGLVPVGRGQRELIIGDRQTGKTAVAVDTIINQKEINEQSDESKKLYCIYVAIGQKRSTIAQIVKTLENYDALKYTIIVAGTASDAAPLQFLAPYSGCSMGEWFRDNGRHAVIIYDDLSKQAVAYRQMSLLLRRPPGREAYPGDVFYLHSRLLERAAKMNDEQGGGSLTALPVIETQAGDVSAYIPTNVISITDGQIFLESELFYKGIRPAINVGISVSRVGSAAQKKYMKQVCSTLKLDLAMFREVAAFAQFGSDLDAATRQQLVRGTVLTELLKQNQYSPLKTAMQVCVIFCGTKGYLDKIVPREIGRFESLFVPYMTESHNDLLTTLDNEGSLSPESEKKLTTAIESFLELQEFKSV</sequence>
<evidence type="ECO:0000259" key="14">
    <source>
        <dbReference type="Pfam" id="PF00306"/>
    </source>
</evidence>
<keyword evidence="9 12" id="KW-0139">CF(1)</keyword>
<dbReference type="InterPro" id="IPR004100">
    <property type="entry name" value="ATPase_F1/V1/A1_a/bsu_N"/>
</dbReference>
<evidence type="ECO:0000259" key="13">
    <source>
        <dbReference type="Pfam" id="PF00006"/>
    </source>
</evidence>
<dbReference type="SUPFAM" id="SSF52540">
    <property type="entry name" value="P-loop containing nucleoside triphosphate hydrolases"/>
    <property type="match status" value="1"/>
</dbReference>
<keyword evidence="8" id="KW-0472">Membrane</keyword>
<dbReference type="HAMAP" id="MF_01346">
    <property type="entry name" value="ATP_synth_alpha_bact"/>
    <property type="match status" value="1"/>
</dbReference>
<dbReference type="Gene3D" id="2.40.30.20">
    <property type="match status" value="1"/>
</dbReference>
<evidence type="ECO:0000256" key="8">
    <source>
        <dbReference type="ARBA" id="ARBA00023136"/>
    </source>
</evidence>
<evidence type="ECO:0000256" key="4">
    <source>
        <dbReference type="ARBA" id="ARBA00022741"/>
    </source>
</evidence>
<evidence type="ECO:0000256" key="10">
    <source>
        <dbReference type="ARBA" id="ARBA00023310"/>
    </source>
</evidence>
<evidence type="ECO:0000259" key="15">
    <source>
        <dbReference type="Pfam" id="PF02874"/>
    </source>
</evidence>
<evidence type="ECO:0000256" key="3">
    <source>
        <dbReference type="ARBA" id="ARBA00022448"/>
    </source>
</evidence>
<keyword evidence="5 11" id="KW-0375">Hydrogen ion transport</keyword>
<gene>
    <name evidence="16" type="ORF">IE077_004371</name>
</gene>
<dbReference type="Proteomes" id="UP000823046">
    <property type="component" value="Unassembled WGS sequence"/>
</dbReference>
<keyword evidence="10 12" id="KW-0066">ATP synthesis</keyword>
<feature type="domain" description="ATPase F1/V1/A1 complex alpha/beta subunit N-terminal" evidence="15">
    <location>
        <begin position="6"/>
        <end position="71"/>
    </location>
</feature>
<dbReference type="InterPro" id="IPR000194">
    <property type="entry name" value="ATPase_F1/V1/A1_a/bsu_nucl-bd"/>
</dbReference>
<evidence type="ECO:0000256" key="12">
    <source>
        <dbReference type="RuleBase" id="RU003551"/>
    </source>
</evidence>
<dbReference type="PROSITE" id="PS00152">
    <property type="entry name" value="ATPASE_ALPHA_BETA"/>
    <property type="match status" value="1"/>
</dbReference>
<dbReference type="Pfam" id="PF00006">
    <property type="entry name" value="ATP-synt_ab"/>
    <property type="match status" value="1"/>
</dbReference>
<dbReference type="InterPro" id="IPR038376">
    <property type="entry name" value="ATP_synth_asu_C_sf"/>
</dbReference>
<keyword evidence="17" id="KW-1185">Reference proteome</keyword>
<dbReference type="Gene3D" id="1.20.150.20">
    <property type="entry name" value="ATP synthase alpha/beta chain, C-terminal domain"/>
    <property type="match status" value="1"/>
</dbReference>
<protein>
    <recommendedName>
        <fullName evidence="12">ATP synthase subunit alpha</fullName>
    </recommendedName>
</protein>
<keyword evidence="6 12" id="KW-0067">ATP-binding</keyword>
<keyword evidence="7 11" id="KW-0406">Ion transport</keyword>
<dbReference type="EMBL" id="JADAQX010000020">
    <property type="protein sequence ID" value="KAF8822845.1"/>
    <property type="molecule type" value="Genomic_DNA"/>
</dbReference>
<dbReference type="InterPro" id="IPR000793">
    <property type="entry name" value="ATP_synth_asu_C"/>
</dbReference>
<evidence type="ECO:0000313" key="16">
    <source>
        <dbReference type="EMBL" id="KAF8822845.1"/>
    </source>
</evidence>
<evidence type="ECO:0000256" key="6">
    <source>
        <dbReference type="ARBA" id="ARBA00022840"/>
    </source>
</evidence>
<evidence type="ECO:0000313" key="17">
    <source>
        <dbReference type="Proteomes" id="UP000823046"/>
    </source>
</evidence>
<dbReference type="Pfam" id="PF02874">
    <property type="entry name" value="ATP-synt_ab_N"/>
    <property type="match status" value="1"/>
</dbReference>
<dbReference type="SUPFAM" id="SSF50615">
    <property type="entry name" value="N-terminal domain of alpha and beta subunits of F1 ATP synthase"/>
    <property type="match status" value="1"/>
</dbReference>
<evidence type="ECO:0000256" key="7">
    <source>
        <dbReference type="ARBA" id="ARBA00023065"/>
    </source>
</evidence>
<comment type="function">
    <text evidence="12">Produces ATP from ADP in the presence of a proton gradient across the membrane.</text>
</comment>
<evidence type="ECO:0000256" key="11">
    <source>
        <dbReference type="RuleBase" id="RU000339"/>
    </source>
</evidence>
<dbReference type="Pfam" id="PF00306">
    <property type="entry name" value="ATP-synt_ab_C"/>
    <property type="match status" value="1"/>
</dbReference>
<feature type="domain" description="ATP synthase alpha subunit C-terminal" evidence="14">
    <location>
        <begin position="359"/>
        <end position="484"/>
    </location>
</feature>
<dbReference type="InterPro" id="IPR023366">
    <property type="entry name" value="ATP_synth_asu-like_sf"/>
</dbReference>
<dbReference type="InterPro" id="IPR033732">
    <property type="entry name" value="ATP_synth_F1_a_nt-bd_dom"/>
</dbReference>
<accession>A0ABQ7JFP6</accession>
<organism evidence="16 17">
    <name type="scientific">Cardiosporidium cionae</name>
    <dbReference type="NCBI Taxonomy" id="476202"/>
    <lineage>
        <taxon>Eukaryota</taxon>
        <taxon>Sar</taxon>
        <taxon>Alveolata</taxon>
        <taxon>Apicomplexa</taxon>
        <taxon>Aconoidasida</taxon>
        <taxon>Nephromycida</taxon>
        <taxon>Cardiosporidium</taxon>
    </lineage>
</organism>
<evidence type="ECO:0000256" key="9">
    <source>
        <dbReference type="ARBA" id="ARBA00023196"/>
    </source>
</evidence>
<dbReference type="SUPFAM" id="SSF47917">
    <property type="entry name" value="C-terminal domain of alpha and beta subunits of F1 ATP synthase"/>
    <property type="match status" value="1"/>
</dbReference>
<comment type="similarity">
    <text evidence="2 11">Belongs to the ATPase alpha/beta chains family.</text>
</comment>
<dbReference type="InterPro" id="IPR020003">
    <property type="entry name" value="ATPase_a/bsu_AS"/>
</dbReference>
<reference evidence="16 17" key="1">
    <citation type="journal article" date="2020" name="bioRxiv">
        <title>Metabolic contributions of an alphaproteobacterial endosymbiont in the apicomplexan Cardiosporidium cionae.</title>
        <authorList>
            <person name="Hunter E.S."/>
            <person name="Paight C.J."/>
            <person name="Lane C.E."/>
        </authorList>
    </citation>
    <scope>NUCLEOTIDE SEQUENCE [LARGE SCALE GENOMIC DNA]</scope>
    <source>
        <strain evidence="16">ESH_2018</strain>
    </source>
</reference>
<dbReference type="InterPro" id="IPR005294">
    <property type="entry name" value="ATP_synth_F1_asu"/>
</dbReference>
<proteinExistence type="inferred from homology"/>
<dbReference type="InterPro" id="IPR027417">
    <property type="entry name" value="P-loop_NTPase"/>
</dbReference>
<evidence type="ECO:0000256" key="2">
    <source>
        <dbReference type="ARBA" id="ARBA00008936"/>
    </source>
</evidence>
<dbReference type="CDD" id="cd18116">
    <property type="entry name" value="ATP-synt_F1_alpha_N"/>
    <property type="match status" value="1"/>
</dbReference>
<evidence type="ECO:0000256" key="5">
    <source>
        <dbReference type="ARBA" id="ARBA00022781"/>
    </source>
</evidence>